<evidence type="ECO:0000256" key="1">
    <source>
        <dbReference type="SAM" id="MobiDB-lite"/>
    </source>
</evidence>
<feature type="compositionally biased region" description="Low complexity" evidence="1">
    <location>
        <begin position="87"/>
        <end position="101"/>
    </location>
</feature>
<dbReference type="Proteomes" id="UP000023152">
    <property type="component" value="Unassembled WGS sequence"/>
</dbReference>
<keyword evidence="3" id="KW-1185">Reference proteome</keyword>
<accession>X6NBR4</accession>
<gene>
    <name evidence="2" type="ORF">RFI_13439</name>
</gene>
<protein>
    <submittedName>
        <fullName evidence="2">Uncharacterized protein</fullName>
    </submittedName>
</protein>
<feature type="non-terminal residue" evidence="2">
    <location>
        <position position="1"/>
    </location>
</feature>
<proteinExistence type="predicted"/>
<evidence type="ECO:0000313" key="2">
    <source>
        <dbReference type="EMBL" id="ETO23740.1"/>
    </source>
</evidence>
<comment type="caution">
    <text evidence="2">The sequence shown here is derived from an EMBL/GenBank/DDBJ whole genome shotgun (WGS) entry which is preliminary data.</text>
</comment>
<dbReference type="EMBL" id="ASPP01009738">
    <property type="protein sequence ID" value="ETO23740.1"/>
    <property type="molecule type" value="Genomic_DNA"/>
</dbReference>
<feature type="region of interest" description="Disordered" evidence="1">
    <location>
        <begin position="1"/>
        <end position="54"/>
    </location>
</feature>
<sequence length="191" mass="21566">NKPIEVQSQKVNDQSESNNSVPRSELTKNTANTNDLASKQDSETQSSQHNDNNNTFQISNLFKRKNSQTISSNYQVLPDTDVDKDTTNPQSSNTNTNQNQSLKQKFDSLSTNAREKLAVKIITLLNFADKFMKPKDDDKLKTKTYNKQVYVSALPNVDNDELLLEDDLSAIESPHDFNQAVYLPPKPSQEL</sequence>
<dbReference type="AlphaFoldDB" id="X6NBR4"/>
<evidence type="ECO:0000313" key="3">
    <source>
        <dbReference type="Proteomes" id="UP000023152"/>
    </source>
</evidence>
<organism evidence="2 3">
    <name type="scientific">Reticulomyxa filosa</name>
    <dbReference type="NCBI Taxonomy" id="46433"/>
    <lineage>
        <taxon>Eukaryota</taxon>
        <taxon>Sar</taxon>
        <taxon>Rhizaria</taxon>
        <taxon>Retaria</taxon>
        <taxon>Foraminifera</taxon>
        <taxon>Monothalamids</taxon>
        <taxon>Reticulomyxidae</taxon>
        <taxon>Reticulomyxa</taxon>
    </lineage>
</organism>
<name>X6NBR4_RETFI</name>
<feature type="region of interest" description="Disordered" evidence="1">
    <location>
        <begin position="74"/>
        <end position="102"/>
    </location>
</feature>
<reference evidence="2 3" key="1">
    <citation type="journal article" date="2013" name="Curr. Biol.">
        <title>The Genome of the Foraminiferan Reticulomyxa filosa.</title>
        <authorList>
            <person name="Glockner G."/>
            <person name="Hulsmann N."/>
            <person name="Schleicher M."/>
            <person name="Noegel A.A."/>
            <person name="Eichinger L."/>
            <person name="Gallinger C."/>
            <person name="Pawlowski J."/>
            <person name="Sierra R."/>
            <person name="Euteneuer U."/>
            <person name="Pillet L."/>
            <person name="Moustafa A."/>
            <person name="Platzer M."/>
            <person name="Groth M."/>
            <person name="Szafranski K."/>
            <person name="Schliwa M."/>
        </authorList>
    </citation>
    <scope>NUCLEOTIDE SEQUENCE [LARGE SCALE GENOMIC DNA]</scope>
</reference>